<dbReference type="Proteomes" id="UP000013893">
    <property type="component" value="Chromosome"/>
</dbReference>
<feature type="domain" description="ABC transporter" evidence="9">
    <location>
        <begin position="411"/>
        <end position="646"/>
    </location>
</feature>
<dbReference type="HOGENOM" id="CLU_000604_84_3_0"/>
<dbReference type="InterPro" id="IPR003593">
    <property type="entry name" value="AAA+_ATPase"/>
</dbReference>
<feature type="transmembrane region" description="Helical" evidence="8">
    <location>
        <begin position="316"/>
        <end position="335"/>
    </location>
</feature>
<comment type="subcellular location">
    <subcellularLocation>
        <location evidence="1">Cell membrane</location>
        <topology evidence="1">Multi-pass membrane protein</topology>
    </subcellularLocation>
</comment>
<dbReference type="PROSITE" id="PS00211">
    <property type="entry name" value="ABC_TRANSPORTER_1"/>
    <property type="match status" value="1"/>
</dbReference>
<dbReference type="PATRIC" id="fig|1332188.3.peg.850"/>
<dbReference type="GO" id="GO:0005886">
    <property type="term" value="C:plasma membrane"/>
    <property type="evidence" value="ECO:0007669"/>
    <property type="project" value="UniProtKB-SubCell"/>
</dbReference>
<feature type="transmembrane region" description="Helical" evidence="8">
    <location>
        <begin position="347"/>
        <end position="368"/>
    </location>
</feature>
<reference evidence="11 12" key="1">
    <citation type="journal article" date="2013" name="Nat. Biotechnol.">
        <title>Genome sequences of rare, uncultured bacteria obtained by differential coverage binning of multiple metagenomes.</title>
        <authorList>
            <person name="Albertsen M."/>
            <person name="Hugenholtz P."/>
            <person name="Skarshewski A."/>
            <person name="Nielsen K.L."/>
            <person name="Tyson G.W."/>
            <person name="Nielsen P.H."/>
        </authorList>
    </citation>
    <scope>NUCLEOTIDE SEQUENCE [LARGE SCALE GENOMIC DNA]</scope>
    <source>
        <strain evidence="11">TM71</strain>
    </source>
</reference>
<keyword evidence="2 8" id="KW-0812">Transmembrane</keyword>
<dbReference type="STRING" id="1332188.L336_0857"/>
<dbReference type="GO" id="GO:0140359">
    <property type="term" value="F:ABC-type transporter activity"/>
    <property type="evidence" value="ECO:0007669"/>
    <property type="project" value="InterPro"/>
</dbReference>
<proteinExistence type="predicted"/>
<dbReference type="PANTHER" id="PTHR24221">
    <property type="entry name" value="ATP-BINDING CASSETTE SUB-FAMILY B"/>
    <property type="match status" value="1"/>
</dbReference>
<evidence type="ECO:0000259" key="9">
    <source>
        <dbReference type="PROSITE" id="PS50893"/>
    </source>
</evidence>
<keyword evidence="3" id="KW-0547">Nucleotide-binding</keyword>
<dbReference type="InterPro" id="IPR039421">
    <property type="entry name" value="Type_1_exporter"/>
</dbReference>
<dbReference type="InterPro" id="IPR027417">
    <property type="entry name" value="P-loop_NTPase"/>
</dbReference>
<evidence type="ECO:0000313" key="11">
    <source>
        <dbReference type="EMBL" id="AGL62559.1"/>
    </source>
</evidence>
<evidence type="ECO:0000256" key="5">
    <source>
        <dbReference type="ARBA" id="ARBA00022989"/>
    </source>
</evidence>
<feature type="domain" description="ABC transmembrane type-1" evidence="10">
    <location>
        <begin position="83"/>
        <end position="376"/>
    </location>
</feature>
<dbReference type="CDD" id="cd07346">
    <property type="entry name" value="ABC_6TM_exporters"/>
    <property type="match status" value="1"/>
</dbReference>
<keyword evidence="5 8" id="KW-1133">Transmembrane helix</keyword>
<dbReference type="InterPro" id="IPR017871">
    <property type="entry name" value="ABC_transporter-like_CS"/>
</dbReference>
<dbReference type="GO" id="GO:0005524">
    <property type="term" value="F:ATP binding"/>
    <property type="evidence" value="ECO:0007669"/>
    <property type="project" value="UniProtKB-KW"/>
</dbReference>
<evidence type="ECO:0000256" key="3">
    <source>
        <dbReference type="ARBA" id="ARBA00022741"/>
    </source>
</evidence>
<dbReference type="SUPFAM" id="SSF90123">
    <property type="entry name" value="ABC transporter transmembrane region"/>
    <property type="match status" value="1"/>
</dbReference>
<keyword evidence="6 8" id="KW-0472">Membrane</keyword>
<name>R4PNK1_9BACT</name>
<evidence type="ECO:0000313" key="12">
    <source>
        <dbReference type="Proteomes" id="UP000013893"/>
    </source>
</evidence>
<dbReference type="OrthoDB" id="9762778at2"/>
<dbReference type="PROSITE" id="PS50893">
    <property type="entry name" value="ABC_TRANSPORTER_2"/>
    <property type="match status" value="1"/>
</dbReference>
<feature type="transmembrane region" description="Helical" evidence="8">
    <location>
        <begin position="78"/>
        <end position="98"/>
    </location>
</feature>
<evidence type="ECO:0000256" key="4">
    <source>
        <dbReference type="ARBA" id="ARBA00022840"/>
    </source>
</evidence>
<dbReference type="KEGG" id="saal:L336_0857"/>
<feature type="transmembrane region" description="Helical" evidence="8">
    <location>
        <begin position="129"/>
        <end position="150"/>
    </location>
</feature>
<dbReference type="AlphaFoldDB" id="R4PNK1"/>
<evidence type="ECO:0000256" key="8">
    <source>
        <dbReference type="SAM" id="Phobius"/>
    </source>
</evidence>
<feature type="transmembrane region" description="Helical" evidence="8">
    <location>
        <begin position="233"/>
        <end position="252"/>
    </location>
</feature>
<dbReference type="InterPro" id="IPR036640">
    <property type="entry name" value="ABC1_TM_sf"/>
</dbReference>
<dbReference type="Gene3D" id="3.40.50.300">
    <property type="entry name" value="P-loop containing nucleotide triphosphate hydrolases"/>
    <property type="match status" value="1"/>
</dbReference>
<dbReference type="Pfam" id="PF00005">
    <property type="entry name" value="ABC_tran"/>
    <property type="match status" value="1"/>
</dbReference>
<accession>R4PNK1</accession>
<dbReference type="PROSITE" id="PS50929">
    <property type="entry name" value="ABC_TM1F"/>
    <property type="match status" value="1"/>
</dbReference>
<feature type="transmembrane region" description="Helical" evidence="8">
    <location>
        <begin position="204"/>
        <end position="227"/>
    </location>
</feature>
<organism evidence="11 12">
    <name type="scientific">Candidatus Saccharimonas aalborgensis</name>
    <dbReference type="NCBI Taxonomy" id="1332188"/>
    <lineage>
        <taxon>Bacteria</taxon>
        <taxon>Candidatus Saccharimonadota</taxon>
        <taxon>Candidatus Saccharimonadia</taxon>
        <taxon>Candidatus Saccharimonadales</taxon>
        <taxon>Candidatus Saccharimonadaceae</taxon>
        <taxon>Candidatus Saccharimonas</taxon>
    </lineage>
</organism>
<feature type="compositionally biased region" description="Polar residues" evidence="7">
    <location>
        <begin position="708"/>
        <end position="722"/>
    </location>
</feature>
<dbReference type="PANTHER" id="PTHR24221:SF654">
    <property type="entry name" value="ATP-BINDING CASSETTE SUB-FAMILY B MEMBER 6"/>
    <property type="match status" value="1"/>
</dbReference>
<dbReference type="Pfam" id="PF00664">
    <property type="entry name" value="ABC_membrane"/>
    <property type="match status" value="1"/>
</dbReference>
<dbReference type="GO" id="GO:0016887">
    <property type="term" value="F:ATP hydrolysis activity"/>
    <property type="evidence" value="ECO:0007669"/>
    <property type="project" value="InterPro"/>
</dbReference>
<dbReference type="Gene3D" id="1.20.1560.10">
    <property type="entry name" value="ABC transporter type 1, transmembrane domain"/>
    <property type="match status" value="1"/>
</dbReference>
<evidence type="ECO:0000259" key="10">
    <source>
        <dbReference type="PROSITE" id="PS50929"/>
    </source>
</evidence>
<dbReference type="RefSeq" id="WP_015642009.1">
    <property type="nucleotide sequence ID" value="NC_021219.1"/>
</dbReference>
<dbReference type="InterPro" id="IPR003439">
    <property type="entry name" value="ABC_transporter-like_ATP-bd"/>
</dbReference>
<evidence type="ECO:0000256" key="6">
    <source>
        <dbReference type="ARBA" id="ARBA00023136"/>
    </source>
</evidence>
<dbReference type="SMART" id="SM00382">
    <property type="entry name" value="AAA"/>
    <property type="match status" value="1"/>
</dbReference>
<dbReference type="EMBL" id="CP005957">
    <property type="protein sequence ID" value="AGL62559.1"/>
    <property type="molecule type" value="Genomic_DNA"/>
</dbReference>
<dbReference type="SUPFAM" id="SSF52540">
    <property type="entry name" value="P-loop containing nucleoside triphosphate hydrolases"/>
    <property type="match status" value="1"/>
</dbReference>
<feature type="region of interest" description="Disordered" evidence="7">
    <location>
        <begin position="705"/>
        <end position="726"/>
    </location>
</feature>
<sequence length="738" mass="82176">MKKRGADKEYEVMSQLLQAVDMAVKSGVKPNMVADVLIDIGWPAELVNPAVDAWLQVNVKRTVQTDFKTWLKKYQKKATKGVVTVVIVTTISAGISLLKPWPMKIMADSAFGSIPAPWPLTAYTGEPALIAYTAIMSILIFLFGAAFNWISAMHLQKVAFSLNRSIKTESFLHILHLPLFHQQRLAKGDYVYRQNVVTNSLSDLVLDTTSSIIGSIIMIMGVLAIMFSFNPRLTIVSVVLMPMLYVTMKLIGPHLGKYSRQLTELNSKTASSINEAVDNAETVQTFTLEDKQLLQVDNYWRASYEASRKNLIWGNLLENSNSLLVILATSTVMYFGGTEAMQGKMTFGELFIFMTYMGYLLGPVENLVKKITTRYQKEIDVSRIYEVLSDHEGVEFLRKGDHIPAGIRPVIQFDNVSYSYGGKDIFKNLNITIREGEKVGIIGPSGGGKSTVLKLLPLFIEPDQGRILLGGYDTQSFSLQELRRQISWVSQTPQLFSGTIAENIYDGDVYRRITSEEVMNAVEVSNVLEFLVKTPLGINTLVGENGSSLSGGQRQRVAIARALIKNAPILCLDEPTAALDVKSENYIRDALSRIVTNKTVLMVTHRKALLSLMDTIYVLDNGTLTNVNELGGLDYYLTLLEGIAIQQAEKEIVDEKSYVLPNAVDTQIGIQDMAVPEARQTNTIQVFQEIGSSDVEMPSRDVFFVPHSSDQTTGRSSETDLSMSDEVVVEFHHERREE</sequence>
<keyword evidence="4" id="KW-0067">ATP-binding</keyword>
<evidence type="ECO:0000256" key="1">
    <source>
        <dbReference type="ARBA" id="ARBA00004651"/>
    </source>
</evidence>
<dbReference type="GO" id="GO:0034040">
    <property type="term" value="F:ATPase-coupled lipid transmembrane transporter activity"/>
    <property type="evidence" value="ECO:0007669"/>
    <property type="project" value="TreeGrafter"/>
</dbReference>
<keyword evidence="12" id="KW-1185">Reference proteome</keyword>
<evidence type="ECO:0000256" key="2">
    <source>
        <dbReference type="ARBA" id="ARBA00022692"/>
    </source>
</evidence>
<gene>
    <name evidence="11" type="ORF">L336_0857</name>
</gene>
<protein>
    <submittedName>
        <fullName evidence="11">Putative Xenobiotic-transporting ATPase</fullName>
    </submittedName>
</protein>
<dbReference type="InterPro" id="IPR011527">
    <property type="entry name" value="ABC1_TM_dom"/>
</dbReference>
<evidence type="ECO:0000256" key="7">
    <source>
        <dbReference type="SAM" id="MobiDB-lite"/>
    </source>
</evidence>